<keyword evidence="4" id="KW-1185">Reference proteome</keyword>
<dbReference type="eggNOG" id="ENOG502TJZ0">
    <property type="taxonomic scope" value="Eukaryota"/>
</dbReference>
<dbReference type="Proteomes" id="UP000008281">
    <property type="component" value="Unassembled WGS sequence"/>
</dbReference>
<reference evidence="3" key="1">
    <citation type="submission" date="2007-07" db="EMBL/GenBank/DDBJ databases">
        <title>PCAP assembly of the Caenorhabditis remanei genome.</title>
        <authorList>
            <consortium name="The Caenorhabditis remanei Sequencing Consortium"/>
            <person name="Wilson R.K."/>
        </authorList>
    </citation>
    <scope>NUCLEOTIDE SEQUENCE [LARGE SCALE GENOMIC DNA]</scope>
    <source>
        <strain evidence="3">PB4641</strain>
    </source>
</reference>
<organism evidence="4">
    <name type="scientific">Caenorhabditis remanei</name>
    <name type="common">Caenorhabditis vulgaris</name>
    <dbReference type="NCBI Taxonomy" id="31234"/>
    <lineage>
        <taxon>Eukaryota</taxon>
        <taxon>Metazoa</taxon>
        <taxon>Ecdysozoa</taxon>
        <taxon>Nematoda</taxon>
        <taxon>Chromadorea</taxon>
        <taxon>Rhabditida</taxon>
        <taxon>Rhabditina</taxon>
        <taxon>Rhabditomorpha</taxon>
        <taxon>Rhabditoidea</taxon>
        <taxon>Rhabditidae</taxon>
        <taxon>Peloderinae</taxon>
        <taxon>Caenorhabditis</taxon>
    </lineage>
</organism>
<dbReference type="EMBL" id="DS268593">
    <property type="protein sequence ID" value="EFO92688.1"/>
    <property type="molecule type" value="Genomic_DNA"/>
</dbReference>
<dbReference type="OMA" id="TICSMET"/>
<keyword evidence="2" id="KW-0732">Signal</keyword>
<feature type="chain" id="PRO_5003178391" description="SCP domain-containing protein" evidence="2">
    <location>
        <begin position="20"/>
        <end position="241"/>
    </location>
</feature>
<dbReference type="HOGENOM" id="CLU_086463_1_1_1"/>
<dbReference type="GeneID" id="9811711"/>
<dbReference type="AlphaFoldDB" id="E3NC75"/>
<evidence type="ECO:0008006" key="5">
    <source>
        <dbReference type="Google" id="ProtNLM"/>
    </source>
</evidence>
<evidence type="ECO:0000313" key="3">
    <source>
        <dbReference type="EMBL" id="EFO92688.1"/>
    </source>
</evidence>
<sequence>MKVLLAVTLVLLSARLGYTDFIEFCRTEEEYNKPLANHPISRIAYLNIIRASTAKVHQIANMHELKYDMALEKEARKMKSCDDIKHGVNYRVDFYGRKESDPIWKEFVKNSANKTASSYTETDHPLLTSFIECELTTICSMETIIANEPDDNFKPTFIILYGWRGTLSLSDLQHGPPGSKCTHGTTEHGLCIAPPRSEIETTAPSRSNSEAIGSSSGNNGESEGLNSVFVYLSIAFMSLFL</sequence>
<proteinExistence type="predicted"/>
<dbReference type="InParanoid" id="E3NC75"/>
<dbReference type="KEGG" id="crq:GCK72_008604"/>
<evidence type="ECO:0000256" key="1">
    <source>
        <dbReference type="SAM" id="MobiDB-lite"/>
    </source>
</evidence>
<evidence type="ECO:0000313" key="4">
    <source>
        <dbReference type="Proteomes" id="UP000008281"/>
    </source>
</evidence>
<feature type="signal peptide" evidence="2">
    <location>
        <begin position="1"/>
        <end position="19"/>
    </location>
</feature>
<protein>
    <recommendedName>
        <fullName evidence="5">SCP domain-containing protein</fullName>
    </recommendedName>
</protein>
<evidence type="ECO:0000256" key="2">
    <source>
        <dbReference type="SAM" id="SignalP"/>
    </source>
</evidence>
<feature type="region of interest" description="Disordered" evidence="1">
    <location>
        <begin position="196"/>
        <end position="220"/>
    </location>
</feature>
<feature type="compositionally biased region" description="Low complexity" evidence="1">
    <location>
        <begin position="205"/>
        <end position="220"/>
    </location>
</feature>
<dbReference type="CTD" id="9811711"/>
<name>E3NC75_CAERE</name>
<dbReference type="RefSeq" id="XP_003093995.2">
    <property type="nucleotide sequence ID" value="XM_003093947.2"/>
</dbReference>
<gene>
    <name evidence="3" type="ORF">CRE_16345</name>
</gene>
<accession>E3NC75</accession>